<dbReference type="RefSeq" id="WP_205460055.1">
    <property type="nucleotide sequence ID" value="NZ_JAFHKK010000041.1"/>
</dbReference>
<reference evidence="5 6" key="3">
    <citation type="submission" date="2021-02" db="EMBL/GenBank/DDBJ databases">
        <authorList>
            <person name="Merkel A.Y."/>
        </authorList>
    </citation>
    <scope>NUCLEOTIDE SEQUENCE [LARGE SCALE GENOMIC DNA]</scope>
    <source>
        <strain evidence="5 6">T05b</strain>
    </source>
</reference>
<keyword evidence="3" id="KW-1133">Transmembrane helix</keyword>
<name>A0ABS2WV55_9BACT</name>
<keyword evidence="3" id="KW-0812">Transmembrane</keyword>
<dbReference type="InterPro" id="IPR043128">
    <property type="entry name" value="Rev_trsase/Diguanyl_cyclase"/>
</dbReference>
<dbReference type="InterPro" id="IPR000160">
    <property type="entry name" value="GGDEF_dom"/>
</dbReference>
<keyword evidence="6" id="KW-1185">Reference proteome</keyword>
<evidence type="ECO:0000256" key="3">
    <source>
        <dbReference type="SAM" id="Phobius"/>
    </source>
</evidence>
<reference evidence="6" key="1">
    <citation type="submission" date="2021-02" db="EMBL/GenBank/DDBJ databases">
        <title>Sulfurospirillum tamanensis sp. nov.</title>
        <authorList>
            <person name="Merkel A.Y."/>
        </authorList>
    </citation>
    <scope>NUCLEOTIDE SEQUENCE [LARGE SCALE GENOMIC DNA]</scope>
    <source>
        <strain evidence="6">T05b</strain>
    </source>
</reference>
<sequence length="381" mass="43455">MLKHWFFNQKINTIIVLALIATLLLTIMLSAFLLFSMQHKEYQNILKNDHQNTASLLAASLQFPLSHGSAKMTEEVIDAFLKDERVVGITVWNTKDAHPLYHTLVPKRVKGTIQTLTLPIMVNGKRAGEVSLKFSSVFIDKELRELFWANTTYFFMQFLVSLLLLLLVFYFKITKPLQQLMSFVHAIGDYPINGRQLWPYEDEISKIGRAFEKAKHTISTVSMRDPQTGIYNHYMLTKLLQNLFAQARQTKTPLALILIEVTNFKQVNEHHGHLKGDALLLGITQDIARLKKPEYYLGRWGGSTLMLLCPHENCSSVEPFAGALHHHFERTLYAGKMSASCAFGIAHLLLEDESVEELVRRANLAIKKARTSQYSPIITEL</sequence>
<dbReference type="NCBIfam" id="TIGR00254">
    <property type="entry name" value="GGDEF"/>
    <property type="match status" value="1"/>
</dbReference>
<comment type="catalytic activity">
    <reaction evidence="2">
        <text>2 GTP = 3',3'-c-di-GMP + 2 diphosphate</text>
        <dbReference type="Rhea" id="RHEA:24898"/>
        <dbReference type="ChEBI" id="CHEBI:33019"/>
        <dbReference type="ChEBI" id="CHEBI:37565"/>
        <dbReference type="ChEBI" id="CHEBI:58805"/>
        <dbReference type="EC" id="2.7.7.65"/>
    </reaction>
</comment>
<evidence type="ECO:0000313" key="5">
    <source>
        <dbReference type="EMBL" id="MBN2965495.1"/>
    </source>
</evidence>
<dbReference type="EMBL" id="JAFHKK010000041">
    <property type="protein sequence ID" value="MBN2965495.1"/>
    <property type="molecule type" value="Genomic_DNA"/>
</dbReference>
<organism evidence="5 6">
    <name type="scientific">Sulfurospirillum tamanense</name>
    <dbReference type="NCBI Taxonomy" id="2813362"/>
    <lineage>
        <taxon>Bacteria</taxon>
        <taxon>Pseudomonadati</taxon>
        <taxon>Campylobacterota</taxon>
        <taxon>Epsilonproteobacteria</taxon>
        <taxon>Campylobacterales</taxon>
        <taxon>Sulfurospirillaceae</taxon>
        <taxon>Sulfurospirillum</taxon>
    </lineage>
</organism>
<protein>
    <recommendedName>
        <fullName evidence="1">diguanylate cyclase</fullName>
        <ecNumber evidence="1">2.7.7.65</ecNumber>
    </recommendedName>
</protein>
<dbReference type="Proteomes" id="UP000703590">
    <property type="component" value="Unassembled WGS sequence"/>
</dbReference>
<feature type="transmembrane region" description="Helical" evidence="3">
    <location>
        <begin position="12"/>
        <end position="35"/>
    </location>
</feature>
<dbReference type="Gene3D" id="3.30.70.270">
    <property type="match status" value="1"/>
</dbReference>
<dbReference type="EC" id="2.7.7.65" evidence="1"/>
<proteinExistence type="predicted"/>
<dbReference type="SUPFAM" id="SSF55073">
    <property type="entry name" value="Nucleotide cyclase"/>
    <property type="match status" value="1"/>
</dbReference>
<gene>
    <name evidence="5" type="ORF">JWV37_11935</name>
</gene>
<keyword evidence="3" id="KW-0472">Membrane</keyword>
<dbReference type="Pfam" id="PF00990">
    <property type="entry name" value="GGDEF"/>
    <property type="match status" value="1"/>
</dbReference>
<dbReference type="PANTHER" id="PTHR45138">
    <property type="entry name" value="REGULATORY COMPONENTS OF SENSORY TRANSDUCTION SYSTEM"/>
    <property type="match status" value="1"/>
</dbReference>
<evidence type="ECO:0000256" key="2">
    <source>
        <dbReference type="ARBA" id="ARBA00034247"/>
    </source>
</evidence>
<comment type="caution">
    <text evidence="5">The sequence shown here is derived from an EMBL/GenBank/DDBJ whole genome shotgun (WGS) entry which is preliminary data.</text>
</comment>
<reference evidence="5 6" key="2">
    <citation type="submission" date="2021-02" db="EMBL/GenBank/DDBJ databases">
        <title>Sulfurospirillum tamanensis sp. nov.</title>
        <authorList>
            <person name="Frolova A."/>
            <person name="Merkel A."/>
            <person name="Slobodkin A."/>
        </authorList>
    </citation>
    <scope>NUCLEOTIDE SEQUENCE [LARGE SCALE GENOMIC DNA]</scope>
    <source>
        <strain evidence="5 6">T05b</strain>
    </source>
</reference>
<evidence type="ECO:0000259" key="4">
    <source>
        <dbReference type="PROSITE" id="PS50887"/>
    </source>
</evidence>
<feature type="transmembrane region" description="Helical" evidence="3">
    <location>
        <begin position="153"/>
        <end position="171"/>
    </location>
</feature>
<dbReference type="CDD" id="cd01949">
    <property type="entry name" value="GGDEF"/>
    <property type="match status" value="1"/>
</dbReference>
<evidence type="ECO:0000313" key="6">
    <source>
        <dbReference type="Proteomes" id="UP000703590"/>
    </source>
</evidence>
<dbReference type="SMART" id="SM00267">
    <property type="entry name" value="GGDEF"/>
    <property type="match status" value="1"/>
</dbReference>
<evidence type="ECO:0000256" key="1">
    <source>
        <dbReference type="ARBA" id="ARBA00012528"/>
    </source>
</evidence>
<dbReference type="PROSITE" id="PS50887">
    <property type="entry name" value="GGDEF"/>
    <property type="match status" value="1"/>
</dbReference>
<dbReference type="InterPro" id="IPR029787">
    <property type="entry name" value="Nucleotide_cyclase"/>
</dbReference>
<dbReference type="InterPro" id="IPR050469">
    <property type="entry name" value="Diguanylate_Cyclase"/>
</dbReference>
<feature type="domain" description="GGDEF" evidence="4">
    <location>
        <begin position="252"/>
        <end position="381"/>
    </location>
</feature>
<accession>A0ABS2WV55</accession>
<dbReference type="PANTHER" id="PTHR45138:SF9">
    <property type="entry name" value="DIGUANYLATE CYCLASE DGCM-RELATED"/>
    <property type="match status" value="1"/>
</dbReference>